<proteinExistence type="predicted"/>
<evidence type="ECO:0008006" key="4">
    <source>
        <dbReference type="Google" id="ProtNLM"/>
    </source>
</evidence>
<dbReference type="Proteomes" id="UP001408789">
    <property type="component" value="Unassembled WGS sequence"/>
</dbReference>
<keyword evidence="3" id="KW-1185">Reference proteome</keyword>
<dbReference type="PANTHER" id="PTHR34427">
    <property type="entry name" value="DUF4283 DOMAIN PROTEIN"/>
    <property type="match status" value="1"/>
</dbReference>
<evidence type="ECO:0000313" key="3">
    <source>
        <dbReference type="Proteomes" id="UP001408789"/>
    </source>
</evidence>
<accession>A0AAP0DEK3</accession>
<comment type="caution">
    <text evidence="2">The sequence shown here is derived from an EMBL/GenBank/DDBJ whole genome shotgun (WGS) entry which is preliminary data.</text>
</comment>
<name>A0AAP0DEK3_9ASTR</name>
<sequence length="404" mass="44914">MGNPISVSSPLQPEKKIYEGRQSVWDRIHLEPNSDMSFSDVVGGKGVAGREEKRMVIPGSRSISSADWIGISLLGNTTDLDTLNNLHSKLEKEGFHRYQIHYVKGLQVLINFNNGNEAESFRECMSFRSDVFSELSPWEGQEVTKERIAWIKISGVPPTLWDSWVLDQIGGMFGKVIRPSEADSYDVNLAWKCIGVLTSSCESIREVVSVEWKGISYRCNVVECREDWSPDFVWKQSGLDNLPTTPAMPSVVYRPEDEATRGDPDLDSDVSFNGVEEPLASYSRNQFAVVGDMCQGEKKSVVADDCGDSKAGDDGITEGWSRLVSSPDPVAAMLKKVGLEPSSSLSNNNEIYYGLNLRLIKNSSKPSQEDYTGPVLRSGSKNSYQLQSTSKKTGGIPRFWKKER</sequence>
<feature type="compositionally biased region" description="Polar residues" evidence="1">
    <location>
        <begin position="379"/>
        <end position="392"/>
    </location>
</feature>
<reference evidence="2 3" key="1">
    <citation type="submission" date="2024-04" db="EMBL/GenBank/DDBJ databases">
        <title>The reference genome of an endangered Asteraceae, Deinandra increscens subsp. villosa, native to the Central Coast of California.</title>
        <authorList>
            <person name="Guilliams M."/>
            <person name="Hasenstab-Lehman K."/>
            <person name="Meyer R."/>
            <person name="Mcevoy S."/>
        </authorList>
    </citation>
    <scope>NUCLEOTIDE SEQUENCE [LARGE SCALE GENOMIC DNA]</scope>
    <source>
        <tissue evidence="2">Leaf</tissue>
    </source>
</reference>
<evidence type="ECO:0000313" key="2">
    <source>
        <dbReference type="EMBL" id="KAK9071600.1"/>
    </source>
</evidence>
<evidence type="ECO:0000256" key="1">
    <source>
        <dbReference type="SAM" id="MobiDB-lite"/>
    </source>
</evidence>
<dbReference type="EMBL" id="JBCNJP010000010">
    <property type="protein sequence ID" value="KAK9071600.1"/>
    <property type="molecule type" value="Genomic_DNA"/>
</dbReference>
<organism evidence="2 3">
    <name type="scientific">Deinandra increscens subsp. villosa</name>
    <dbReference type="NCBI Taxonomy" id="3103831"/>
    <lineage>
        <taxon>Eukaryota</taxon>
        <taxon>Viridiplantae</taxon>
        <taxon>Streptophyta</taxon>
        <taxon>Embryophyta</taxon>
        <taxon>Tracheophyta</taxon>
        <taxon>Spermatophyta</taxon>
        <taxon>Magnoliopsida</taxon>
        <taxon>eudicotyledons</taxon>
        <taxon>Gunneridae</taxon>
        <taxon>Pentapetalae</taxon>
        <taxon>asterids</taxon>
        <taxon>campanulids</taxon>
        <taxon>Asterales</taxon>
        <taxon>Asteraceae</taxon>
        <taxon>Asteroideae</taxon>
        <taxon>Heliantheae alliance</taxon>
        <taxon>Madieae</taxon>
        <taxon>Madiinae</taxon>
        <taxon>Deinandra</taxon>
    </lineage>
</organism>
<feature type="region of interest" description="Disordered" evidence="1">
    <location>
        <begin position="364"/>
        <end position="404"/>
    </location>
</feature>
<gene>
    <name evidence="2" type="ORF">SSX86_008029</name>
</gene>
<protein>
    <recommendedName>
        <fullName evidence="4">DUF4283 domain-containing protein</fullName>
    </recommendedName>
</protein>
<dbReference type="AlphaFoldDB" id="A0AAP0DEK3"/>
<dbReference type="PANTHER" id="PTHR34427:SF5">
    <property type="entry name" value="DUF4283 DOMAIN-CONTAINING PROTEIN"/>
    <property type="match status" value="1"/>
</dbReference>